<organism evidence="17 18">
    <name type="scientific">Ornithorhynchus anatinus</name>
    <name type="common">Duckbill platypus</name>
    <dbReference type="NCBI Taxonomy" id="9258"/>
    <lineage>
        <taxon>Eukaryota</taxon>
        <taxon>Metazoa</taxon>
        <taxon>Chordata</taxon>
        <taxon>Craniata</taxon>
        <taxon>Vertebrata</taxon>
        <taxon>Euteleostomi</taxon>
        <taxon>Mammalia</taxon>
        <taxon>Monotremata</taxon>
        <taxon>Ornithorhynchidae</taxon>
        <taxon>Ornithorhynchus</taxon>
    </lineage>
</organism>
<dbReference type="OMA" id="INIIEIH"/>
<evidence type="ECO:0000256" key="6">
    <source>
        <dbReference type="ARBA" id="ARBA00022692"/>
    </source>
</evidence>
<dbReference type="GeneTree" id="ENSGT01150000286980"/>
<evidence type="ECO:0000256" key="13">
    <source>
        <dbReference type="SAM" id="MobiDB-lite"/>
    </source>
</evidence>
<feature type="transmembrane region" description="Helical" evidence="14">
    <location>
        <begin position="78"/>
        <end position="98"/>
    </location>
</feature>
<evidence type="ECO:0000256" key="12">
    <source>
        <dbReference type="RuleBase" id="RU000630"/>
    </source>
</evidence>
<accession>A0A6I8N8S9</accession>
<dbReference type="CTD" id="57369"/>
<feature type="domain" description="Connexin N-terminal" evidence="15">
    <location>
        <begin position="44"/>
        <end position="77"/>
    </location>
</feature>
<evidence type="ECO:0000256" key="7">
    <source>
        <dbReference type="ARBA" id="ARBA00022868"/>
    </source>
</evidence>
<evidence type="ECO:0000256" key="11">
    <source>
        <dbReference type="ARBA" id="ARBA00038389"/>
    </source>
</evidence>
<evidence type="ECO:0000256" key="2">
    <source>
        <dbReference type="ARBA" id="ARBA00004610"/>
    </source>
</evidence>
<dbReference type="InterPro" id="IPR017990">
    <property type="entry name" value="Connexin_CS"/>
</dbReference>
<feature type="transmembrane region" description="Helical" evidence="14">
    <location>
        <begin position="21"/>
        <end position="42"/>
    </location>
</feature>
<evidence type="ECO:0000313" key="17">
    <source>
        <dbReference type="Ensembl" id="ENSOANP00000037441.1"/>
    </source>
</evidence>
<dbReference type="Ensembl" id="ENSOANT00000066698.1">
    <property type="protein sequence ID" value="ENSOANP00000037441.1"/>
    <property type="gene ID" value="ENSOANG00000037505.1"/>
</dbReference>
<dbReference type="Pfam" id="PF00029">
    <property type="entry name" value="Connexin"/>
    <property type="match status" value="1"/>
</dbReference>
<keyword evidence="9 14" id="KW-1133">Transmembrane helix</keyword>
<comment type="function">
    <text evidence="1 12">One gap junction consists of a cluster of closely packed pairs of transmembrane channels, the connexons, through which materials of low MW diffuse from one cell to a neighboring cell.</text>
</comment>
<dbReference type="GeneID" id="100093241"/>
<dbReference type="PRINTS" id="PR00206">
    <property type="entry name" value="CONNEXIN"/>
</dbReference>
<dbReference type="GO" id="GO:0005243">
    <property type="term" value="F:gap junction channel activity"/>
    <property type="evidence" value="ECO:0000318"/>
    <property type="project" value="GO_Central"/>
</dbReference>
<comment type="similarity">
    <text evidence="11">Belongs to the connexin family. Delta-type subfamily.</text>
</comment>
<evidence type="ECO:0000259" key="16">
    <source>
        <dbReference type="SMART" id="SM01089"/>
    </source>
</evidence>
<evidence type="ECO:0000256" key="9">
    <source>
        <dbReference type="ARBA" id="ARBA00022989"/>
    </source>
</evidence>
<dbReference type="Bgee" id="ENSOANG00000037505">
    <property type="expression patterns" value="Expressed in cerebellum and 7 other cell types or tissues"/>
</dbReference>
<evidence type="ECO:0000256" key="14">
    <source>
        <dbReference type="SAM" id="Phobius"/>
    </source>
</evidence>
<dbReference type="InterPro" id="IPR000500">
    <property type="entry name" value="Connexin"/>
</dbReference>
<dbReference type="Gene3D" id="1.20.1440.80">
    <property type="entry name" value="Gap junction channel protein cysteine-rich domain"/>
    <property type="match status" value="1"/>
</dbReference>
<keyword evidence="10 14" id="KW-0472">Membrane</keyword>
<evidence type="ECO:0000256" key="8">
    <source>
        <dbReference type="ARBA" id="ARBA00022949"/>
    </source>
</evidence>
<protein>
    <recommendedName>
        <fullName evidence="12">Gap junction protein</fullName>
    </recommendedName>
</protein>
<dbReference type="GO" id="GO:0005922">
    <property type="term" value="C:connexin complex"/>
    <property type="evidence" value="ECO:0000318"/>
    <property type="project" value="GO_Central"/>
</dbReference>
<dbReference type="SMART" id="SM01089">
    <property type="entry name" value="Connexin_CCC"/>
    <property type="match status" value="1"/>
</dbReference>
<dbReference type="PANTHER" id="PTHR11984">
    <property type="entry name" value="CONNEXIN"/>
    <property type="match status" value="1"/>
</dbReference>
<dbReference type="InParanoid" id="A0A6I8N8S9"/>
<feature type="region of interest" description="Disordered" evidence="13">
    <location>
        <begin position="139"/>
        <end position="182"/>
    </location>
</feature>
<keyword evidence="6 12" id="KW-0812">Transmembrane</keyword>
<name>A0A6I8N8S9_ORNAN</name>
<reference evidence="17" key="1">
    <citation type="submission" date="2025-08" db="UniProtKB">
        <authorList>
            <consortium name="Ensembl"/>
        </authorList>
    </citation>
    <scope>IDENTIFICATION</scope>
    <source>
        <strain evidence="17">Glennie</strain>
    </source>
</reference>
<keyword evidence="5" id="KW-1003">Cell membrane</keyword>
<evidence type="ECO:0000256" key="4">
    <source>
        <dbReference type="ARBA" id="ARBA00011455"/>
    </source>
</evidence>
<dbReference type="SMART" id="SM00037">
    <property type="entry name" value="CNX"/>
    <property type="match status" value="1"/>
</dbReference>
<dbReference type="GO" id="GO:0007267">
    <property type="term" value="P:cell-cell signaling"/>
    <property type="evidence" value="ECO:0000318"/>
    <property type="project" value="GO_Central"/>
</dbReference>
<dbReference type="KEGG" id="oaa:100093241"/>
<dbReference type="PROSITE" id="PS00408">
    <property type="entry name" value="CONNEXINS_2"/>
    <property type="match status" value="1"/>
</dbReference>
<dbReference type="InterPro" id="IPR019570">
    <property type="entry name" value="Connexin_CCC"/>
</dbReference>
<dbReference type="FunCoup" id="A0A6I8N8S9">
    <property type="interactions" value="334"/>
</dbReference>
<proteinExistence type="inferred from homology"/>
<evidence type="ECO:0000256" key="10">
    <source>
        <dbReference type="ARBA" id="ARBA00023136"/>
    </source>
</evidence>
<evidence type="ECO:0000256" key="3">
    <source>
        <dbReference type="ARBA" id="ARBA00004651"/>
    </source>
</evidence>
<dbReference type="PANTHER" id="PTHR11984:SF32">
    <property type="entry name" value="GAP JUNCTION DELTA-2 PROTEIN"/>
    <property type="match status" value="1"/>
</dbReference>
<feature type="transmembrane region" description="Helical" evidence="14">
    <location>
        <begin position="194"/>
        <end position="216"/>
    </location>
</feature>
<dbReference type="RefSeq" id="XP_028934017.1">
    <property type="nucleotide sequence ID" value="XM_029078184.1"/>
</dbReference>
<evidence type="ECO:0000256" key="5">
    <source>
        <dbReference type="ARBA" id="ARBA00022475"/>
    </source>
</evidence>
<dbReference type="Proteomes" id="UP000002279">
    <property type="component" value="Unplaced"/>
</dbReference>
<dbReference type="AlphaFoldDB" id="A0A6I8N8S9"/>
<dbReference type="InterPro" id="IPR038359">
    <property type="entry name" value="Connexin_N_sf"/>
</dbReference>
<dbReference type="PROSITE" id="PS00407">
    <property type="entry name" value="CONNEXINS_1"/>
    <property type="match status" value="1"/>
</dbReference>
<dbReference type="OrthoDB" id="10012477at2759"/>
<evidence type="ECO:0000313" key="18">
    <source>
        <dbReference type="Proteomes" id="UP000002279"/>
    </source>
</evidence>
<keyword evidence="18" id="KW-1185">Reference proteome</keyword>
<comment type="subunit">
    <text evidence="4 12">A connexon is composed of a hexamer of connexins.</text>
</comment>
<comment type="subcellular location">
    <subcellularLocation>
        <location evidence="2">Cell junction</location>
        <location evidence="2">Gap junction</location>
    </subcellularLocation>
    <subcellularLocation>
        <location evidence="3 12">Cell membrane</location>
        <topology evidence="3 12">Multi-pass membrane protein</topology>
    </subcellularLocation>
</comment>
<reference evidence="17" key="2">
    <citation type="submission" date="2025-09" db="UniProtKB">
        <authorList>
            <consortium name="Ensembl"/>
        </authorList>
    </citation>
    <scope>IDENTIFICATION</scope>
    <source>
        <strain evidence="17">Glennie</strain>
    </source>
</reference>
<evidence type="ECO:0000256" key="1">
    <source>
        <dbReference type="ARBA" id="ARBA00003922"/>
    </source>
</evidence>
<keyword evidence="8" id="KW-0965">Cell junction</keyword>
<evidence type="ECO:0000259" key="15">
    <source>
        <dbReference type="SMART" id="SM00037"/>
    </source>
</evidence>
<feature type="transmembrane region" description="Helical" evidence="14">
    <location>
        <begin position="247"/>
        <end position="266"/>
    </location>
</feature>
<feature type="domain" description="Connexin cysteine-rich" evidence="16">
    <location>
        <begin position="205"/>
        <end position="271"/>
    </location>
</feature>
<gene>
    <name evidence="17" type="primary">GJD2</name>
</gene>
<sequence length="317" mass="35202">MGEWTILERLLEAAVQQHSTMIGRILLTVVVIFRILIVAIVGETVYDDEQTMFVCNTLQPGCNQACYDRAFPISHIRYWVFQIILVCTPSLCFITYSVHQAAKQRERRCSAVLLALEREPPEPAGPAAPAAADGKKRPVVNGILQPGAPDPPPGPEAKEPSAVAAPGPAGPPGPRGLRPPGRAKLRRQEGISRFYVIQVFFRNALELGFLLGQYLMYGFRVPRLFECDRYPCIKEVECYVSRPTEKSVFLVFMFAVSGVCVLLNLAELNHLGWRKIRLAVRGARAKRKSVSDLRARDLPRLGLPAFGRTQSSDSAYV</sequence>
<dbReference type="InterPro" id="IPR013092">
    <property type="entry name" value="Connexin_N"/>
</dbReference>
<keyword evidence="7 12" id="KW-0303">Gap junction</keyword>